<gene>
    <name evidence="1" type="ORF">NQ314_015394</name>
</gene>
<reference evidence="1" key="1">
    <citation type="journal article" date="2023" name="Insect Mol. Biol.">
        <title>Genome sequencing provides insights into the evolution of gene families encoding plant cell wall-degrading enzymes in longhorned beetles.</title>
        <authorList>
            <person name="Shin N.R."/>
            <person name="Okamura Y."/>
            <person name="Kirsch R."/>
            <person name="Pauchet Y."/>
        </authorList>
    </citation>
    <scope>NUCLEOTIDE SEQUENCE</scope>
    <source>
        <strain evidence="1">RBIC_L_NR</strain>
    </source>
</reference>
<organism evidence="1 2">
    <name type="scientific">Rhamnusium bicolor</name>
    <dbReference type="NCBI Taxonomy" id="1586634"/>
    <lineage>
        <taxon>Eukaryota</taxon>
        <taxon>Metazoa</taxon>
        <taxon>Ecdysozoa</taxon>
        <taxon>Arthropoda</taxon>
        <taxon>Hexapoda</taxon>
        <taxon>Insecta</taxon>
        <taxon>Pterygota</taxon>
        <taxon>Neoptera</taxon>
        <taxon>Endopterygota</taxon>
        <taxon>Coleoptera</taxon>
        <taxon>Polyphaga</taxon>
        <taxon>Cucujiformia</taxon>
        <taxon>Chrysomeloidea</taxon>
        <taxon>Cerambycidae</taxon>
        <taxon>Lepturinae</taxon>
        <taxon>Rhagiini</taxon>
        <taxon>Rhamnusium</taxon>
    </lineage>
</organism>
<evidence type="ECO:0008006" key="3">
    <source>
        <dbReference type="Google" id="ProtNLM"/>
    </source>
</evidence>
<dbReference type="EMBL" id="JANEYF010004267">
    <property type="protein sequence ID" value="KAJ8931678.1"/>
    <property type="molecule type" value="Genomic_DNA"/>
</dbReference>
<keyword evidence="2" id="KW-1185">Reference proteome</keyword>
<accession>A0AAV8WZ58</accession>
<evidence type="ECO:0000313" key="2">
    <source>
        <dbReference type="Proteomes" id="UP001162156"/>
    </source>
</evidence>
<comment type="caution">
    <text evidence="1">The sequence shown here is derived from an EMBL/GenBank/DDBJ whole genome shotgun (WGS) entry which is preliminary data.</text>
</comment>
<protein>
    <recommendedName>
        <fullName evidence="3">DNA topoisomerase</fullName>
    </recommendedName>
</protein>
<dbReference type="Proteomes" id="UP001162156">
    <property type="component" value="Unassembled WGS sequence"/>
</dbReference>
<dbReference type="InterPro" id="IPR023405">
    <property type="entry name" value="Topo_IA_core_domain"/>
</dbReference>
<dbReference type="SUPFAM" id="SSF56712">
    <property type="entry name" value="Prokaryotic type I DNA topoisomerase"/>
    <property type="match status" value="1"/>
</dbReference>
<name>A0AAV8WZ58_9CUCU</name>
<sequence>MVMTSVSGHLLGYEFISTYKNWQGCNPVALFDAPVIKTCPQDFQNIKVLTNLHF</sequence>
<dbReference type="Gene3D" id="3.40.50.140">
    <property type="match status" value="1"/>
</dbReference>
<evidence type="ECO:0000313" key="1">
    <source>
        <dbReference type="EMBL" id="KAJ8931678.1"/>
    </source>
</evidence>
<proteinExistence type="predicted"/>
<dbReference type="AlphaFoldDB" id="A0AAV8WZ58"/>